<evidence type="ECO:0000256" key="1">
    <source>
        <dbReference type="SAM" id="SignalP"/>
    </source>
</evidence>
<reference evidence="2 3" key="1">
    <citation type="submission" date="2016-02" db="EMBL/GenBank/DDBJ databases">
        <title>Anaerosporomusa subterraneum gen. nov., sp. nov., a spore-forming obligate anaerobe isolated from saprolite.</title>
        <authorList>
            <person name="Choi J.K."/>
            <person name="Shah M."/>
            <person name="Yee N."/>
        </authorList>
    </citation>
    <scope>NUCLEOTIDE SEQUENCE [LARGE SCALE GENOMIC DNA]</scope>
    <source>
        <strain evidence="2 3">RU4</strain>
    </source>
</reference>
<keyword evidence="1" id="KW-0732">Signal</keyword>
<organism evidence="2 3">
    <name type="scientific">Anaerosporomusa subterranea</name>
    <dbReference type="NCBI Taxonomy" id="1794912"/>
    <lineage>
        <taxon>Bacteria</taxon>
        <taxon>Bacillati</taxon>
        <taxon>Bacillota</taxon>
        <taxon>Negativicutes</taxon>
        <taxon>Acetonemataceae</taxon>
        <taxon>Anaerosporomusa</taxon>
    </lineage>
</organism>
<dbReference type="AlphaFoldDB" id="A0A154BP68"/>
<gene>
    <name evidence="2" type="ORF">AXX12_11340</name>
</gene>
<dbReference type="STRING" id="1794912.AXX12_11340"/>
<dbReference type="InterPro" id="IPR011250">
    <property type="entry name" value="OMP/PagP_B-barrel"/>
</dbReference>
<feature type="signal peptide" evidence="1">
    <location>
        <begin position="1"/>
        <end position="20"/>
    </location>
</feature>
<keyword evidence="3" id="KW-1185">Reference proteome</keyword>
<comment type="caution">
    <text evidence="2">The sequence shown here is derived from an EMBL/GenBank/DDBJ whole genome shotgun (WGS) entry which is preliminary data.</text>
</comment>
<dbReference type="RefSeq" id="WP_066243575.1">
    <property type="nucleotide sequence ID" value="NZ_LSGP01000020.1"/>
</dbReference>
<protein>
    <submittedName>
        <fullName evidence="2">Uncharacterized protein</fullName>
    </submittedName>
</protein>
<dbReference type="OrthoDB" id="1681291at2"/>
<dbReference type="SUPFAM" id="SSF56925">
    <property type="entry name" value="OMPA-like"/>
    <property type="match status" value="1"/>
</dbReference>
<sequence length="262" mass="28867">MKKIVLVVLLVCAMSSVALASPLTDYSKGNAALDINYRNNSTYDVNAGINGVGKIGESFDGKNNFEWGFTYGIGNNWALQYRQATPKGTLSLIDDSISQPEEMSRSSYITAANVNLEAKTRLEEYNVLYKLDKNFSLFTGLVKASPRFKVNAGVQLGWEDNYSGDLAIQGHDKNIWQFGFVASAPLADKLTAYGLASFGSDYRNWEAGLGYEIAKNLELNVNYRDMKVDNMTVAGISTPDGNFDVKTDTKVKGWGFGVTYKF</sequence>
<dbReference type="Proteomes" id="UP000076268">
    <property type="component" value="Unassembled WGS sequence"/>
</dbReference>
<accession>A0A154BP68</accession>
<feature type="chain" id="PRO_5007594828" evidence="1">
    <location>
        <begin position="21"/>
        <end position="262"/>
    </location>
</feature>
<dbReference type="EMBL" id="LSGP01000020">
    <property type="protein sequence ID" value="KYZ75787.1"/>
    <property type="molecule type" value="Genomic_DNA"/>
</dbReference>
<evidence type="ECO:0000313" key="3">
    <source>
        <dbReference type="Proteomes" id="UP000076268"/>
    </source>
</evidence>
<evidence type="ECO:0000313" key="2">
    <source>
        <dbReference type="EMBL" id="KYZ75787.1"/>
    </source>
</evidence>
<proteinExistence type="predicted"/>
<name>A0A154BP68_ANASB</name>